<evidence type="ECO:0000313" key="3">
    <source>
        <dbReference type="WBParaSite" id="Hba_02634"/>
    </source>
</evidence>
<protein>
    <submittedName>
        <fullName evidence="3">Transposase</fullName>
    </submittedName>
</protein>
<evidence type="ECO:0000313" key="2">
    <source>
        <dbReference type="Proteomes" id="UP000095283"/>
    </source>
</evidence>
<dbReference type="Proteomes" id="UP000095283">
    <property type="component" value="Unplaced"/>
</dbReference>
<proteinExistence type="predicted"/>
<reference evidence="3" key="1">
    <citation type="submission" date="2016-11" db="UniProtKB">
        <authorList>
            <consortium name="WormBaseParasite"/>
        </authorList>
    </citation>
    <scope>IDENTIFICATION</scope>
</reference>
<sequence>MRLVVSSGFKSPSKGTHNEWLDTTRTTFRNGKVGYGLLEVLAPRCQKAPEAVQHLCAKRFRRVQNYPTLLPKGSWEKSSEAKPGLKKAIPTMTTSPFEIRGIP</sequence>
<organism evidence="2 3">
    <name type="scientific">Heterorhabditis bacteriophora</name>
    <name type="common">Entomopathogenic nematode worm</name>
    <dbReference type="NCBI Taxonomy" id="37862"/>
    <lineage>
        <taxon>Eukaryota</taxon>
        <taxon>Metazoa</taxon>
        <taxon>Ecdysozoa</taxon>
        <taxon>Nematoda</taxon>
        <taxon>Chromadorea</taxon>
        <taxon>Rhabditida</taxon>
        <taxon>Rhabditina</taxon>
        <taxon>Rhabditomorpha</taxon>
        <taxon>Strongyloidea</taxon>
        <taxon>Heterorhabditidae</taxon>
        <taxon>Heterorhabditis</taxon>
    </lineage>
</organism>
<name>A0A1I7WD54_HETBA</name>
<dbReference type="WBParaSite" id="Hba_02634">
    <property type="protein sequence ID" value="Hba_02634"/>
    <property type="gene ID" value="Hba_02634"/>
</dbReference>
<dbReference type="AlphaFoldDB" id="A0A1I7WD54"/>
<keyword evidence="2" id="KW-1185">Reference proteome</keyword>
<accession>A0A1I7WD54</accession>
<evidence type="ECO:0000256" key="1">
    <source>
        <dbReference type="SAM" id="MobiDB-lite"/>
    </source>
</evidence>
<feature type="region of interest" description="Disordered" evidence="1">
    <location>
        <begin position="74"/>
        <end position="103"/>
    </location>
</feature>